<dbReference type="EMBL" id="CACSII010000001">
    <property type="protein sequence ID" value="CAA0081989.1"/>
    <property type="molecule type" value="Genomic_DNA"/>
</dbReference>
<name>A0A5S9MZ61_9GAMM</name>
<evidence type="ECO:0000313" key="2">
    <source>
        <dbReference type="Proteomes" id="UP000434580"/>
    </source>
</evidence>
<reference evidence="1 2" key="1">
    <citation type="submission" date="2019-11" db="EMBL/GenBank/DDBJ databases">
        <authorList>
            <person name="Holert J."/>
        </authorList>
    </citation>
    <scope>NUCLEOTIDE SEQUENCE [LARGE SCALE GENOMIC DNA]</scope>
    <source>
        <strain evidence="1">BC5_2</strain>
    </source>
</reference>
<dbReference type="AlphaFoldDB" id="A0A5S9MZ61"/>
<gene>
    <name evidence="1" type="ORF">DPBNPPHM_00409</name>
</gene>
<organism evidence="1 2">
    <name type="scientific">BD1-7 clade bacterium</name>
    <dbReference type="NCBI Taxonomy" id="2029982"/>
    <lineage>
        <taxon>Bacteria</taxon>
        <taxon>Pseudomonadati</taxon>
        <taxon>Pseudomonadota</taxon>
        <taxon>Gammaproteobacteria</taxon>
        <taxon>Cellvibrionales</taxon>
        <taxon>Spongiibacteraceae</taxon>
        <taxon>BD1-7 clade</taxon>
    </lineage>
</organism>
<protein>
    <submittedName>
        <fullName evidence="1">Uncharacterized protein</fullName>
    </submittedName>
</protein>
<proteinExistence type="predicted"/>
<accession>A0A5S9MZ61</accession>
<evidence type="ECO:0000313" key="1">
    <source>
        <dbReference type="EMBL" id="CAA0081989.1"/>
    </source>
</evidence>
<dbReference type="OrthoDB" id="6386565at2"/>
<sequence length="105" mass="11902">MSNAHIINLLAGWENQLADKRIEHLTEVPIAKGDSVKIDALAETYHLSRQQIIAHLLHSALLQVEESIPYIPGNKIIRIEEGDPLYEDVGKMPNYLAIKRRLDSH</sequence>
<dbReference type="Proteomes" id="UP000434580">
    <property type="component" value="Unassembled WGS sequence"/>
</dbReference>